<dbReference type="KEGG" id="cck:Ccar_11845"/>
<reference evidence="2 3" key="1">
    <citation type="submission" date="2009-06" db="EMBL/GenBank/DDBJ databases">
        <title>The draft genome of Clostridium carboxidivorans P7.</title>
        <authorList>
            <consortium name="US DOE Joint Genome Institute (JGI-PGF)"/>
            <person name="Lucas S."/>
            <person name="Copeland A."/>
            <person name="Lapidus A."/>
            <person name="Glavina del Rio T."/>
            <person name="Tice H."/>
            <person name="Bruce D."/>
            <person name="Goodwin L."/>
            <person name="Pitluck S."/>
            <person name="Larimer F."/>
            <person name="Land M.L."/>
            <person name="Hauser L."/>
            <person name="Hemme C.L."/>
        </authorList>
    </citation>
    <scope>NUCLEOTIDE SEQUENCE [LARGE SCALE GENOMIC DNA]</scope>
    <source>
        <strain evidence="2 3">P7</strain>
    </source>
</reference>
<keyword evidence="1" id="KW-1133">Transmembrane helix</keyword>
<feature type="transmembrane region" description="Helical" evidence="1">
    <location>
        <begin position="12"/>
        <end position="32"/>
    </location>
</feature>
<protein>
    <submittedName>
        <fullName evidence="2">Uncharacterized protein</fullName>
    </submittedName>
</protein>
<sequence>MLNYYKKHINNIYNFNFFNALFILTAILNGILLLAAKTNHINFGHNSPVNNLFSICDFYLLIIYVILIIFTIGMDFKNSMSHISLSASKSKSNDYIIKKIITIISQYSICYVITLINIIYCYNKFIKEDNEIKHYLLMLVISSAITTIFVTSITLFFIVLIKDIPKTIIVVTSLYFVEEYLWRGKIMQKYGILAHRFYWNLKETGFNLKVKLVYLVISIVLIIFSYFWLGRGSKSNHN</sequence>
<comment type="caution">
    <text evidence="2">The sequence shown here is derived from an EMBL/GenBank/DDBJ whole genome shotgun (WGS) entry which is preliminary data.</text>
</comment>
<dbReference type="RefSeq" id="WP_007060249.1">
    <property type="nucleotide sequence ID" value="NZ_ACVI01000017.1"/>
</dbReference>
<feature type="transmembrane region" description="Helical" evidence="1">
    <location>
        <begin position="95"/>
        <end position="120"/>
    </location>
</feature>
<feature type="transmembrane region" description="Helical" evidence="1">
    <location>
        <begin position="52"/>
        <end position="74"/>
    </location>
</feature>
<keyword evidence="3" id="KW-1185">Reference proteome</keyword>
<accession>C6PRE7</accession>
<name>C6PRE7_9CLOT</name>
<gene>
    <name evidence="2" type="ORF">CcarbDRAFT_1364</name>
</gene>
<keyword evidence="1" id="KW-0812">Transmembrane</keyword>
<dbReference type="AlphaFoldDB" id="C6PRE7"/>
<dbReference type="STRING" id="536227.Ccar_11845"/>
<dbReference type="OrthoDB" id="1930787at2"/>
<evidence type="ECO:0000313" key="2">
    <source>
        <dbReference type="EMBL" id="EET88128.1"/>
    </source>
</evidence>
<feature type="transmembrane region" description="Helical" evidence="1">
    <location>
        <begin position="212"/>
        <end position="229"/>
    </location>
</feature>
<proteinExistence type="predicted"/>
<dbReference type="EMBL" id="ACVI01000017">
    <property type="protein sequence ID" value="EET88128.1"/>
    <property type="molecule type" value="Genomic_DNA"/>
</dbReference>
<keyword evidence="1" id="KW-0472">Membrane</keyword>
<evidence type="ECO:0000256" key="1">
    <source>
        <dbReference type="SAM" id="Phobius"/>
    </source>
</evidence>
<dbReference type="eggNOG" id="ENOG5030H0X">
    <property type="taxonomic scope" value="Bacteria"/>
</dbReference>
<feature type="transmembrane region" description="Helical" evidence="1">
    <location>
        <begin position="135"/>
        <end position="161"/>
    </location>
</feature>
<dbReference type="PATRIC" id="fig|536227.13.peg.2482"/>
<evidence type="ECO:0000313" key="3">
    <source>
        <dbReference type="Proteomes" id="UP000004198"/>
    </source>
</evidence>
<dbReference type="Proteomes" id="UP000004198">
    <property type="component" value="Unassembled WGS sequence"/>
</dbReference>
<organism evidence="2 3">
    <name type="scientific">Clostridium carboxidivorans P7</name>
    <dbReference type="NCBI Taxonomy" id="536227"/>
    <lineage>
        <taxon>Bacteria</taxon>
        <taxon>Bacillati</taxon>
        <taxon>Bacillota</taxon>
        <taxon>Clostridia</taxon>
        <taxon>Eubacteriales</taxon>
        <taxon>Clostridiaceae</taxon>
        <taxon>Clostridium</taxon>
    </lineage>
</organism>